<dbReference type="InterPro" id="IPR029063">
    <property type="entry name" value="SAM-dependent_MTases_sf"/>
</dbReference>
<dbReference type="SUPFAM" id="SSF53335">
    <property type="entry name" value="S-adenosyl-L-methionine-dependent methyltransferases"/>
    <property type="match status" value="1"/>
</dbReference>
<feature type="domain" description="Methyltransferase" evidence="1">
    <location>
        <begin position="49"/>
        <end position="146"/>
    </location>
</feature>
<dbReference type="AlphaFoldDB" id="A0A0J1CKV1"/>
<gene>
    <name evidence="2" type="ORF">EOS_36355</name>
</gene>
<evidence type="ECO:0000313" key="2">
    <source>
        <dbReference type="EMBL" id="KLU21380.1"/>
    </source>
</evidence>
<dbReference type="FunFam" id="3.40.50.150:FF:000346">
    <property type="entry name" value="Phospholipid N-methyltransferase"/>
    <property type="match status" value="1"/>
</dbReference>
<name>A0A0J1CKV1_9BURK</name>
<accession>A0A0J1CKV1</accession>
<comment type="caution">
    <text evidence="2">The sequence shown here is derived from an EMBL/GenBank/DDBJ whole genome shotgun (WGS) entry which is preliminary data.</text>
</comment>
<dbReference type="EMBL" id="AEJF01000222">
    <property type="protein sequence ID" value="KLU21380.1"/>
    <property type="molecule type" value="Genomic_DNA"/>
</dbReference>
<dbReference type="PATRIC" id="fig|908627.4.peg.8137"/>
<dbReference type="InterPro" id="IPR041698">
    <property type="entry name" value="Methyltransf_25"/>
</dbReference>
<dbReference type="Proteomes" id="UP000035963">
    <property type="component" value="Unassembled WGS sequence"/>
</dbReference>
<keyword evidence="3" id="KW-1185">Reference proteome</keyword>
<organism evidence="2 3">
    <name type="scientific">Caballeronia mineralivorans PML1(12)</name>
    <dbReference type="NCBI Taxonomy" id="908627"/>
    <lineage>
        <taxon>Bacteria</taxon>
        <taxon>Pseudomonadati</taxon>
        <taxon>Pseudomonadota</taxon>
        <taxon>Betaproteobacteria</taxon>
        <taxon>Burkholderiales</taxon>
        <taxon>Burkholderiaceae</taxon>
        <taxon>Caballeronia</taxon>
    </lineage>
</organism>
<dbReference type="Pfam" id="PF13649">
    <property type="entry name" value="Methyltransf_25"/>
    <property type="match status" value="1"/>
</dbReference>
<dbReference type="OrthoDB" id="9805585at2"/>
<evidence type="ECO:0000313" key="3">
    <source>
        <dbReference type="Proteomes" id="UP000035963"/>
    </source>
</evidence>
<evidence type="ECO:0000259" key="1">
    <source>
        <dbReference type="Pfam" id="PF13649"/>
    </source>
</evidence>
<sequence length="195" mass="21503">MTYGSPNSDLQHFLRSWLSDPLRVSAVAPSGEALARLMTREISPCDGPILELGPGTGVFTKALLDRGVSESELTLVENGPDFARLLRHRFPQSRVLLADAARLARLDLFPAASVGAVVSGLPLLSMSPRQVLSVLRGTFGYLRPDGTFYQFTYGFRCPVPRPILERLRLKATRVGQTVRNLPPATVYRITRRLSN</sequence>
<proteinExistence type="predicted"/>
<protein>
    <recommendedName>
        <fullName evidence="1">Methyltransferase domain-containing protein</fullName>
    </recommendedName>
</protein>
<dbReference type="Gene3D" id="3.40.50.150">
    <property type="entry name" value="Vaccinia Virus protein VP39"/>
    <property type="match status" value="1"/>
</dbReference>
<reference evidence="2 3" key="1">
    <citation type="journal article" date="2015" name="Genome Announc.">
        <title>Draft Genome Sequence of Burkholderia sp. Strain PML1(12), an Ectomycorrhizosphere-Inhabiting Bacterium with Effective Mineral-Weathering Ability.</title>
        <authorList>
            <person name="Uroz S."/>
            <person name="Oger P."/>
        </authorList>
    </citation>
    <scope>NUCLEOTIDE SEQUENCE [LARGE SCALE GENOMIC DNA]</scope>
    <source>
        <strain evidence="3">PML1(12)</strain>
    </source>
</reference>